<name>A0ABW2N7C7_9ACTN</name>
<dbReference type="RefSeq" id="WP_255892250.1">
    <property type="nucleotide sequence ID" value="NZ_JAFMZM010000006.1"/>
</dbReference>
<organism evidence="1 2">
    <name type="scientific">Nocardioides astragali</name>
    <dbReference type="NCBI Taxonomy" id="1776736"/>
    <lineage>
        <taxon>Bacteria</taxon>
        <taxon>Bacillati</taxon>
        <taxon>Actinomycetota</taxon>
        <taxon>Actinomycetes</taxon>
        <taxon>Propionibacteriales</taxon>
        <taxon>Nocardioidaceae</taxon>
        <taxon>Nocardioides</taxon>
    </lineage>
</organism>
<dbReference type="InterPro" id="IPR036388">
    <property type="entry name" value="WH-like_DNA-bd_sf"/>
</dbReference>
<protein>
    <submittedName>
        <fullName evidence="1">Helix-turn-helix transcriptional regulator</fullName>
    </submittedName>
</protein>
<keyword evidence="2" id="KW-1185">Reference proteome</keyword>
<evidence type="ECO:0000313" key="2">
    <source>
        <dbReference type="Proteomes" id="UP001596524"/>
    </source>
</evidence>
<dbReference type="Gene3D" id="1.10.10.10">
    <property type="entry name" value="Winged helix-like DNA-binding domain superfamily/Winged helix DNA-binding domain"/>
    <property type="match status" value="1"/>
</dbReference>
<dbReference type="SUPFAM" id="SSF46785">
    <property type="entry name" value="Winged helix' DNA-binding domain"/>
    <property type="match status" value="1"/>
</dbReference>
<gene>
    <name evidence="1" type="ORF">ACFQO6_16140</name>
</gene>
<sequence>MKNMPTSNGLARGRASVLDALRNQPDPVGVDALAQAMARHPNTVREQVNWLVEHGHVTRIRQPREGRGRPAWLYQARGTRPGDAEYVELAAALAWRLQDASPDTRAEAMAAGRRWGSDLVDRKGSLADPSPEAGRRWTVELMEELGYAPEADEEARDVVLHRCPLLQAAHRFPDVVCAVHLGMVQAALERNGASPADAELTPFSAPGECRLRLGP</sequence>
<dbReference type="EMBL" id="JBHTCH010000020">
    <property type="protein sequence ID" value="MFC7361802.1"/>
    <property type="molecule type" value="Genomic_DNA"/>
</dbReference>
<proteinExistence type="predicted"/>
<comment type="caution">
    <text evidence="1">The sequence shown here is derived from an EMBL/GenBank/DDBJ whole genome shotgun (WGS) entry which is preliminary data.</text>
</comment>
<dbReference type="InterPro" id="IPR036390">
    <property type="entry name" value="WH_DNA-bd_sf"/>
</dbReference>
<reference evidence="2" key="1">
    <citation type="journal article" date="2019" name="Int. J. Syst. Evol. Microbiol.">
        <title>The Global Catalogue of Microorganisms (GCM) 10K type strain sequencing project: providing services to taxonomists for standard genome sequencing and annotation.</title>
        <authorList>
            <consortium name="The Broad Institute Genomics Platform"/>
            <consortium name="The Broad Institute Genome Sequencing Center for Infectious Disease"/>
            <person name="Wu L."/>
            <person name="Ma J."/>
        </authorList>
    </citation>
    <scope>NUCLEOTIDE SEQUENCE [LARGE SCALE GENOMIC DNA]</scope>
    <source>
        <strain evidence="2">FCH27</strain>
    </source>
</reference>
<dbReference type="Proteomes" id="UP001596524">
    <property type="component" value="Unassembled WGS sequence"/>
</dbReference>
<accession>A0ABW2N7C7</accession>
<evidence type="ECO:0000313" key="1">
    <source>
        <dbReference type="EMBL" id="MFC7361802.1"/>
    </source>
</evidence>